<feature type="transmembrane region" description="Helical" evidence="1">
    <location>
        <begin position="147"/>
        <end position="166"/>
    </location>
</feature>
<keyword evidence="3" id="KW-1185">Reference proteome</keyword>
<dbReference type="AlphaFoldDB" id="A0A8S1HDH2"/>
<organism evidence="2 3">
    <name type="scientific">Caenorhabditis auriculariae</name>
    <dbReference type="NCBI Taxonomy" id="2777116"/>
    <lineage>
        <taxon>Eukaryota</taxon>
        <taxon>Metazoa</taxon>
        <taxon>Ecdysozoa</taxon>
        <taxon>Nematoda</taxon>
        <taxon>Chromadorea</taxon>
        <taxon>Rhabditida</taxon>
        <taxon>Rhabditina</taxon>
        <taxon>Rhabditomorpha</taxon>
        <taxon>Rhabditoidea</taxon>
        <taxon>Rhabditidae</taxon>
        <taxon>Peloderinae</taxon>
        <taxon>Caenorhabditis</taxon>
    </lineage>
</organism>
<reference evidence="2" key="1">
    <citation type="submission" date="2020-10" db="EMBL/GenBank/DDBJ databases">
        <authorList>
            <person name="Kikuchi T."/>
        </authorList>
    </citation>
    <scope>NUCLEOTIDE SEQUENCE</scope>
    <source>
        <strain evidence="2">NKZ352</strain>
    </source>
</reference>
<proteinExistence type="predicted"/>
<sequence length="168" mass="19444">MRRLFFISSTTHIFICIVAIFTQSRTLSNTVSMALLCNGLCKFLGPEFCFVSYVLQLTVSATGGLMNLHILFYRYMSLTRGQDMFRYSLRFSFVYVVLMSLCIISFIPEQDFEAVQAETHREHPDYDLKSYKNFGGFANSHHWCMKTVTWTLVAMSVLLPSIAISWRR</sequence>
<feature type="transmembrane region" description="Helical" evidence="1">
    <location>
        <begin position="50"/>
        <end position="75"/>
    </location>
</feature>
<dbReference type="OrthoDB" id="5831604at2759"/>
<evidence type="ECO:0000313" key="3">
    <source>
        <dbReference type="Proteomes" id="UP000835052"/>
    </source>
</evidence>
<dbReference type="InterPro" id="IPR019421">
    <property type="entry name" value="7TM_GPCR_serpentine_rcpt_Srd"/>
</dbReference>
<keyword evidence="1" id="KW-0812">Transmembrane</keyword>
<feature type="transmembrane region" description="Helical" evidence="1">
    <location>
        <begin position="87"/>
        <end position="107"/>
    </location>
</feature>
<dbReference type="Pfam" id="PF10317">
    <property type="entry name" value="7TM_GPCR_Srd"/>
    <property type="match status" value="1"/>
</dbReference>
<keyword evidence="1" id="KW-0472">Membrane</keyword>
<comment type="caution">
    <text evidence="2">The sequence shown here is derived from an EMBL/GenBank/DDBJ whole genome shotgun (WGS) entry which is preliminary data.</text>
</comment>
<name>A0A8S1HDH2_9PELO</name>
<keyword evidence="1" id="KW-1133">Transmembrane helix</keyword>
<evidence type="ECO:0000313" key="2">
    <source>
        <dbReference type="EMBL" id="CAD6192328.1"/>
    </source>
</evidence>
<evidence type="ECO:0000256" key="1">
    <source>
        <dbReference type="SAM" id="Phobius"/>
    </source>
</evidence>
<gene>
    <name evidence="2" type="ORF">CAUJ_LOCUS8247</name>
</gene>
<dbReference type="EMBL" id="CAJGYM010000027">
    <property type="protein sequence ID" value="CAD6192328.1"/>
    <property type="molecule type" value="Genomic_DNA"/>
</dbReference>
<dbReference type="Proteomes" id="UP000835052">
    <property type="component" value="Unassembled WGS sequence"/>
</dbReference>
<accession>A0A8S1HDH2</accession>
<protein>
    <submittedName>
        <fullName evidence="2">Uncharacterized protein</fullName>
    </submittedName>
</protein>